<evidence type="ECO:0008006" key="4">
    <source>
        <dbReference type="Google" id="ProtNLM"/>
    </source>
</evidence>
<accession>V4AIE4</accession>
<dbReference type="Gene3D" id="2.10.80.10">
    <property type="entry name" value="Lipase, subunit A"/>
    <property type="match status" value="1"/>
</dbReference>
<reference evidence="2 3" key="1">
    <citation type="journal article" date="2013" name="Nature">
        <title>Insights into bilaterian evolution from three spiralian genomes.</title>
        <authorList>
            <person name="Simakov O."/>
            <person name="Marletaz F."/>
            <person name="Cho S.J."/>
            <person name="Edsinger-Gonzales E."/>
            <person name="Havlak P."/>
            <person name="Hellsten U."/>
            <person name="Kuo D.H."/>
            <person name="Larsson T."/>
            <person name="Lv J."/>
            <person name="Arendt D."/>
            <person name="Savage R."/>
            <person name="Osoegawa K."/>
            <person name="de Jong P."/>
            <person name="Grimwood J."/>
            <person name="Chapman J.A."/>
            <person name="Shapiro H."/>
            <person name="Aerts A."/>
            <person name="Otillar R.P."/>
            <person name="Terry A.Y."/>
            <person name="Boore J.L."/>
            <person name="Grigoriev I.V."/>
            <person name="Lindberg D.R."/>
            <person name="Seaver E.C."/>
            <person name="Weisblat D.A."/>
            <person name="Putnam N.H."/>
            <person name="Rokhsar D.S."/>
        </authorList>
    </citation>
    <scope>NUCLEOTIDE SEQUENCE [LARGE SCALE GENOMIC DNA]</scope>
</reference>
<sequence length="115" mass="12782">MSKMFYVLILIALCGIHVQSETVTYATPKPLKIDMNCQPLDKFSQCPHGYCCVRDEFLPTYVYCKAIGTAGEHCTTRDTDSECPCDKGLYCKPNIISGSFQSLYGVCHKRIGNVG</sequence>
<feature type="chain" id="PRO_5004716884" description="Prokineticin domain-containing protein" evidence="1">
    <location>
        <begin position="21"/>
        <end position="115"/>
    </location>
</feature>
<dbReference type="RefSeq" id="XP_009055934.1">
    <property type="nucleotide sequence ID" value="XM_009057686.1"/>
</dbReference>
<dbReference type="OrthoDB" id="6055622at2759"/>
<protein>
    <recommendedName>
        <fullName evidence="4">Prokineticin domain-containing protein</fullName>
    </recommendedName>
</protein>
<evidence type="ECO:0000256" key="1">
    <source>
        <dbReference type="SAM" id="SignalP"/>
    </source>
</evidence>
<name>V4AIE4_LOTGI</name>
<evidence type="ECO:0000313" key="3">
    <source>
        <dbReference type="Proteomes" id="UP000030746"/>
    </source>
</evidence>
<gene>
    <name evidence="2" type="ORF">LOTGIDRAFT_232682</name>
</gene>
<evidence type="ECO:0000313" key="2">
    <source>
        <dbReference type="EMBL" id="ESO93231.1"/>
    </source>
</evidence>
<dbReference type="HOGENOM" id="CLU_2111615_0_0_1"/>
<organism evidence="2 3">
    <name type="scientific">Lottia gigantea</name>
    <name type="common">Giant owl limpet</name>
    <dbReference type="NCBI Taxonomy" id="225164"/>
    <lineage>
        <taxon>Eukaryota</taxon>
        <taxon>Metazoa</taxon>
        <taxon>Spiralia</taxon>
        <taxon>Lophotrochozoa</taxon>
        <taxon>Mollusca</taxon>
        <taxon>Gastropoda</taxon>
        <taxon>Patellogastropoda</taxon>
        <taxon>Lottioidea</taxon>
        <taxon>Lottiidae</taxon>
        <taxon>Lottia</taxon>
    </lineage>
</organism>
<dbReference type="Proteomes" id="UP000030746">
    <property type="component" value="Unassembled WGS sequence"/>
</dbReference>
<proteinExistence type="predicted"/>
<dbReference type="GeneID" id="20249010"/>
<dbReference type="EMBL" id="KB201931">
    <property type="protein sequence ID" value="ESO93231.1"/>
    <property type="molecule type" value="Genomic_DNA"/>
</dbReference>
<dbReference type="AlphaFoldDB" id="V4AIE4"/>
<feature type="signal peptide" evidence="1">
    <location>
        <begin position="1"/>
        <end position="20"/>
    </location>
</feature>
<dbReference type="CTD" id="20249010"/>
<keyword evidence="1" id="KW-0732">Signal</keyword>
<dbReference type="KEGG" id="lgi:LOTGIDRAFT_232682"/>
<dbReference type="OMA" id="TYVYCKK"/>
<keyword evidence="3" id="KW-1185">Reference proteome</keyword>